<evidence type="ECO:0000256" key="2">
    <source>
        <dbReference type="ARBA" id="ARBA00004305"/>
    </source>
</evidence>
<evidence type="ECO:0000259" key="14">
    <source>
        <dbReference type="Pfam" id="PF01432"/>
    </source>
</evidence>
<dbReference type="Gene3D" id="1.10.1370.10">
    <property type="entry name" value="Neurolysin, domain 3"/>
    <property type="match status" value="2"/>
</dbReference>
<evidence type="ECO:0000256" key="10">
    <source>
        <dbReference type="ARBA" id="ARBA00023049"/>
    </source>
</evidence>
<dbReference type="GO" id="GO:0005759">
    <property type="term" value="C:mitochondrial matrix"/>
    <property type="evidence" value="ECO:0007669"/>
    <property type="project" value="UniProtKB-SubCell"/>
</dbReference>
<comment type="similarity">
    <text evidence="3 13">Belongs to the peptidase M3 family.</text>
</comment>
<evidence type="ECO:0000256" key="3">
    <source>
        <dbReference type="ARBA" id="ARBA00006040"/>
    </source>
</evidence>
<comment type="subcellular location">
    <subcellularLocation>
        <location evidence="2">Mitochondrion matrix</location>
    </subcellularLocation>
</comment>
<dbReference type="EC" id="3.4.24.59" evidence="4"/>
<dbReference type="PANTHER" id="PTHR11804:SF79">
    <property type="entry name" value="MITOCHONDRIAL INTERMEDIATE PEPTIDASE"/>
    <property type="match status" value="1"/>
</dbReference>
<evidence type="ECO:0000256" key="4">
    <source>
        <dbReference type="ARBA" id="ARBA00012441"/>
    </source>
</evidence>
<evidence type="ECO:0000256" key="8">
    <source>
        <dbReference type="ARBA" id="ARBA00022833"/>
    </source>
</evidence>
<protein>
    <recommendedName>
        <fullName evidence="4">mitochondrial intermediate peptidase</fullName>
        <ecNumber evidence="4">3.4.24.59</ecNumber>
    </recommendedName>
</protein>
<evidence type="ECO:0000256" key="13">
    <source>
        <dbReference type="RuleBase" id="RU003435"/>
    </source>
</evidence>
<dbReference type="AlphaFoldDB" id="A0AAV0AES0"/>
<dbReference type="InterPro" id="IPR033851">
    <property type="entry name" value="M3A_MIP"/>
</dbReference>
<evidence type="ECO:0000256" key="12">
    <source>
        <dbReference type="ARBA" id="ARBA00025208"/>
    </source>
</evidence>
<reference evidence="15" key="1">
    <citation type="submission" date="2022-06" db="EMBL/GenBank/DDBJ databases">
        <authorList>
            <consortium name="SYNGENTA / RWTH Aachen University"/>
        </authorList>
    </citation>
    <scope>NUCLEOTIDE SEQUENCE</scope>
</reference>
<gene>
    <name evidence="15" type="ORF">PPACK8108_LOCUS970</name>
</gene>
<keyword evidence="5 13" id="KW-0645">Protease</keyword>
<dbReference type="InterPro" id="IPR045090">
    <property type="entry name" value="Pept_M3A_M3B"/>
</dbReference>
<evidence type="ECO:0000256" key="5">
    <source>
        <dbReference type="ARBA" id="ARBA00022670"/>
    </source>
</evidence>
<dbReference type="InterPro" id="IPR001567">
    <property type="entry name" value="Pept_M3A_M3B_dom"/>
</dbReference>
<evidence type="ECO:0000313" key="15">
    <source>
        <dbReference type="EMBL" id="CAH7666622.1"/>
    </source>
</evidence>
<keyword evidence="11" id="KW-0496">Mitochondrion</keyword>
<evidence type="ECO:0000256" key="9">
    <source>
        <dbReference type="ARBA" id="ARBA00022946"/>
    </source>
</evidence>
<organism evidence="15 16">
    <name type="scientific">Phakopsora pachyrhizi</name>
    <name type="common">Asian soybean rust disease fungus</name>
    <dbReference type="NCBI Taxonomy" id="170000"/>
    <lineage>
        <taxon>Eukaryota</taxon>
        <taxon>Fungi</taxon>
        <taxon>Dikarya</taxon>
        <taxon>Basidiomycota</taxon>
        <taxon>Pucciniomycotina</taxon>
        <taxon>Pucciniomycetes</taxon>
        <taxon>Pucciniales</taxon>
        <taxon>Phakopsoraceae</taxon>
        <taxon>Phakopsora</taxon>
    </lineage>
</organism>
<dbReference type="InterPro" id="IPR024077">
    <property type="entry name" value="Neurolysin/TOP_dom2"/>
</dbReference>
<evidence type="ECO:0000313" key="16">
    <source>
        <dbReference type="Proteomes" id="UP001153365"/>
    </source>
</evidence>
<dbReference type="CDD" id="cd06457">
    <property type="entry name" value="M3A_MIP"/>
    <property type="match status" value="1"/>
</dbReference>
<comment type="caution">
    <text evidence="15">The sequence shown here is derived from an EMBL/GenBank/DDBJ whole genome shotgun (WGS) entry which is preliminary data.</text>
</comment>
<dbReference type="Gene3D" id="3.40.390.10">
    <property type="entry name" value="Collagenase (Catalytic Domain)"/>
    <property type="match status" value="2"/>
</dbReference>
<name>A0AAV0AES0_PHAPC</name>
<dbReference type="SUPFAM" id="SSF55486">
    <property type="entry name" value="Metalloproteases ('zincins'), catalytic domain"/>
    <property type="match status" value="1"/>
</dbReference>
<evidence type="ECO:0000256" key="11">
    <source>
        <dbReference type="ARBA" id="ARBA00023128"/>
    </source>
</evidence>
<comment type="cofactor">
    <cofactor evidence="13">
        <name>Zn(2+)</name>
        <dbReference type="ChEBI" id="CHEBI:29105"/>
    </cofactor>
    <text evidence="13">Binds 1 zinc ion.</text>
</comment>
<proteinExistence type="inferred from homology"/>
<comment type="function">
    <text evidence="12">Cleaves proteins, imported into the mitochondrion, to their mature size. While most mitochondrial precursor proteins are processed to the mature form in one step by mitochondrial processing peptidase (MPP), the sequential cleavage by MIP of an octapeptide after initial processing by MPP is a required step for a subgroup of nuclear-encoded precursor proteins destined for the matrix or the inner membrane.</text>
</comment>
<dbReference type="EMBL" id="CALTRL010000143">
    <property type="protein sequence ID" value="CAH7666622.1"/>
    <property type="molecule type" value="Genomic_DNA"/>
</dbReference>
<sequence length="819" mass="92382">MNSLTRFSWTRVAGQRISGIIPITSIAPVVIPGGNFWATDQRNTHRTYSVSPLKTQDLASHFERDAEDRQIRKVFDTPWQSNSSSKSNSIGSTGIFAYSQLRAPKDLVEISRSTARRCGLIVARICRLFGPSSISTGKGGVDPRQDFLKCVGLFDRLSDGLCRVIDLSELIRNLHPDEKWVEAADQSHDLLCRYMNTLNTHWDLYYALDLVLNRLSELQHDPNLFAARTVALQFLRDFRRHGIHLTSSDRRRLTDLSDRMLLLGRAFFSATEESRALTYVTNQEAGALGSAVKQIFEFDSAGLAQFDPMSWEAHTLLARHPQESVRKRLWFAQNQSTNDQLEVLEALLKTRYEFAKLTGKENWGEVALEDKMAGSPQNVLVFLSRLSAQVRPLALSEVTQLQQAKQLHLGERSVMIYPWDRDFYAAMVNRARQTASSSNLAPYFSVGTCIQGLSRLFSVIYGISFRVESLGPGEVWHDSVIKVGVFDEKQGRIGTIYCDLFDREGKTRGAAHYTILCSRRTDLDDGSVDYEFLEPGSEPLIDDIYLSRTDCELLEVPVFRKSDQEDGTYQRPIVVFSCSFDAPSLTTSQPGLLSWLDVETLFHEMGHAMHSMIGQTDYHNVSGTRCPTDLVELPSILMEHFAASPSVLGLFARHYRDDRPIDLKAFDNHLASQTSFKGLETSAQIVLAALDQHYHTDVVSRKDFDTTREYHAVQDSFGILPSVPGTSSQTKFGHLHGYGASYYSYLFDRAIAGQLWEQVFENNPLDRDSGDRYKEEILRWGGGRESWEGVSNILKDECLRGGGKKAVDKVGSWGLWKEL</sequence>
<dbReference type="Proteomes" id="UP001153365">
    <property type="component" value="Unassembled WGS sequence"/>
</dbReference>
<dbReference type="GO" id="GO:0006627">
    <property type="term" value="P:protein processing involved in protein targeting to mitochondrion"/>
    <property type="evidence" value="ECO:0007669"/>
    <property type="project" value="TreeGrafter"/>
</dbReference>
<keyword evidence="6 13" id="KW-0479">Metal-binding</keyword>
<keyword evidence="9" id="KW-0809">Transit peptide</keyword>
<evidence type="ECO:0000256" key="1">
    <source>
        <dbReference type="ARBA" id="ARBA00000436"/>
    </source>
</evidence>
<keyword evidence="10 13" id="KW-0482">Metalloprotease</keyword>
<dbReference type="GO" id="GO:0004222">
    <property type="term" value="F:metalloendopeptidase activity"/>
    <property type="evidence" value="ECO:0007669"/>
    <property type="project" value="UniProtKB-EC"/>
</dbReference>
<dbReference type="FunFam" id="3.40.390.10:FF:000055">
    <property type="entry name" value="Related to mitochondrial intermediate peptidase"/>
    <property type="match status" value="1"/>
</dbReference>
<dbReference type="GO" id="GO:0006518">
    <property type="term" value="P:peptide metabolic process"/>
    <property type="evidence" value="ECO:0007669"/>
    <property type="project" value="TreeGrafter"/>
</dbReference>
<dbReference type="InterPro" id="IPR024079">
    <property type="entry name" value="MetalloPept_cat_dom_sf"/>
</dbReference>
<dbReference type="PANTHER" id="PTHR11804">
    <property type="entry name" value="PROTEASE M3 THIMET OLIGOPEPTIDASE-RELATED"/>
    <property type="match status" value="1"/>
</dbReference>
<keyword evidence="8 13" id="KW-0862">Zinc</keyword>
<evidence type="ECO:0000256" key="7">
    <source>
        <dbReference type="ARBA" id="ARBA00022801"/>
    </source>
</evidence>
<evidence type="ECO:0000256" key="6">
    <source>
        <dbReference type="ARBA" id="ARBA00022723"/>
    </source>
</evidence>
<feature type="domain" description="Peptidase M3A/M3B catalytic" evidence="14">
    <location>
        <begin position="317"/>
        <end position="797"/>
    </location>
</feature>
<dbReference type="GO" id="GO:0046872">
    <property type="term" value="F:metal ion binding"/>
    <property type="evidence" value="ECO:0007669"/>
    <property type="project" value="UniProtKB-UniRule"/>
</dbReference>
<keyword evidence="7 13" id="KW-0378">Hydrolase</keyword>
<keyword evidence="16" id="KW-1185">Reference proteome</keyword>
<comment type="catalytic activity">
    <reaction evidence="1">
        <text>Release of an N-terminal octapeptide as second stage of processing of some proteins imported into the mitochondrion.</text>
        <dbReference type="EC" id="3.4.24.59"/>
    </reaction>
</comment>
<dbReference type="Pfam" id="PF01432">
    <property type="entry name" value="Peptidase_M3"/>
    <property type="match status" value="1"/>
</dbReference>
<accession>A0AAV0AES0</accession>